<dbReference type="InterPro" id="IPR013324">
    <property type="entry name" value="RNA_pol_sigma_r3/r4-like"/>
</dbReference>
<dbReference type="CDD" id="cd06171">
    <property type="entry name" value="Sigma70_r4"/>
    <property type="match status" value="1"/>
</dbReference>
<name>A0A1M6BIK5_9FIRM</name>
<dbReference type="PANTHER" id="PTHR43133">
    <property type="entry name" value="RNA POLYMERASE ECF-TYPE SIGMA FACTO"/>
    <property type="match status" value="1"/>
</dbReference>
<protein>
    <submittedName>
        <fullName evidence="7">RNA polymerase sigma-70 factor, ECF subfamily</fullName>
    </submittedName>
</protein>
<dbReference type="RefSeq" id="WP_149677561.1">
    <property type="nucleotide sequence ID" value="NZ_FQZP01000003.1"/>
</dbReference>
<evidence type="ECO:0000256" key="2">
    <source>
        <dbReference type="ARBA" id="ARBA00023015"/>
    </source>
</evidence>
<evidence type="ECO:0000313" key="8">
    <source>
        <dbReference type="Proteomes" id="UP000324781"/>
    </source>
</evidence>
<dbReference type="GO" id="GO:0016987">
    <property type="term" value="F:sigma factor activity"/>
    <property type="evidence" value="ECO:0007669"/>
    <property type="project" value="UniProtKB-KW"/>
</dbReference>
<dbReference type="Proteomes" id="UP000324781">
    <property type="component" value="Unassembled WGS sequence"/>
</dbReference>
<dbReference type="AlphaFoldDB" id="A0A1M6BIK5"/>
<dbReference type="Pfam" id="PF04542">
    <property type="entry name" value="Sigma70_r2"/>
    <property type="match status" value="1"/>
</dbReference>
<dbReference type="Pfam" id="PF08281">
    <property type="entry name" value="Sigma70_r4_2"/>
    <property type="match status" value="1"/>
</dbReference>
<keyword evidence="8" id="KW-1185">Reference proteome</keyword>
<dbReference type="InterPro" id="IPR007627">
    <property type="entry name" value="RNA_pol_sigma70_r2"/>
</dbReference>
<evidence type="ECO:0000256" key="1">
    <source>
        <dbReference type="ARBA" id="ARBA00010641"/>
    </source>
</evidence>
<gene>
    <name evidence="7" type="ORF">SAMN05444373_100313</name>
</gene>
<evidence type="ECO:0000313" key="7">
    <source>
        <dbReference type="EMBL" id="SHI48323.1"/>
    </source>
</evidence>
<proteinExistence type="inferred from homology"/>
<dbReference type="SUPFAM" id="SSF88659">
    <property type="entry name" value="Sigma3 and sigma4 domains of RNA polymerase sigma factors"/>
    <property type="match status" value="1"/>
</dbReference>
<feature type="domain" description="RNA polymerase sigma factor 70 region 4 type 2" evidence="6">
    <location>
        <begin position="120"/>
        <end position="172"/>
    </location>
</feature>
<dbReference type="SUPFAM" id="SSF88946">
    <property type="entry name" value="Sigma2 domain of RNA polymerase sigma factors"/>
    <property type="match status" value="1"/>
</dbReference>
<dbReference type="EMBL" id="FQZP01000003">
    <property type="protein sequence ID" value="SHI48323.1"/>
    <property type="molecule type" value="Genomic_DNA"/>
</dbReference>
<evidence type="ECO:0000256" key="4">
    <source>
        <dbReference type="ARBA" id="ARBA00023163"/>
    </source>
</evidence>
<keyword evidence="3" id="KW-0731">Sigma factor</keyword>
<dbReference type="InterPro" id="IPR039425">
    <property type="entry name" value="RNA_pol_sigma-70-like"/>
</dbReference>
<dbReference type="InterPro" id="IPR014284">
    <property type="entry name" value="RNA_pol_sigma-70_dom"/>
</dbReference>
<dbReference type="GO" id="GO:0003677">
    <property type="term" value="F:DNA binding"/>
    <property type="evidence" value="ECO:0007669"/>
    <property type="project" value="InterPro"/>
</dbReference>
<dbReference type="OrthoDB" id="9789355at2"/>
<feature type="domain" description="RNA polymerase sigma-70 region 2" evidence="5">
    <location>
        <begin position="21"/>
        <end position="88"/>
    </location>
</feature>
<keyword evidence="2" id="KW-0805">Transcription regulation</keyword>
<evidence type="ECO:0000259" key="5">
    <source>
        <dbReference type="Pfam" id="PF04542"/>
    </source>
</evidence>
<dbReference type="GO" id="GO:0006352">
    <property type="term" value="P:DNA-templated transcription initiation"/>
    <property type="evidence" value="ECO:0007669"/>
    <property type="project" value="InterPro"/>
</dbReference>
<sequence>MDDMVQIKKCLAGDGEAFEVLVTRYKNLVYGIALNLLHNKDEAADVTQEVFLKVWANLKRYNPEYSFKAWIARITVNHCINLNQKTRRAAAAAWDEEVVCRIAADKGLPEEELLAKEKQDRVRSAIESLPEMYRLVVILFHQQSLSYDEICQVTGYPLSIVKNRLYRARKMLCEKLSAYHGREAGKEEGLWAAGRHGSC</sequence>
<organism evidence="7 8">
    <name type="scientific">Thermoclostridium caenicola</name>
    <dbReference type="NCBI Taxonomy" id="659425"/>
    <lineage>
        <taxon>Bacteria</taxon>
        <taxon>Bacillati</taxon>
        <taxon>Bacillota</taxon>
        <taxon>Clostridia</taxon>
        <taxon>Eubacteriales</taxon>
        <taxon>Oscillospiraceae</taxon>
        <taxon>Thermoclostridium</taxon>
    </lineage>
</organism>
<dbReference type="Gene3D" id="1.10.1740.10">
    <property type="match status" value="1"/>
</dbReference>
<dbReference type="InterPro" id="IPR036388">
    <property type="entry name" value="WH-like_DNA-bd_sf"/>
</dbReference>
<dbReference type="Gene3D" id="1.10.10.10">
    <property type="entry name" value="Winged helix-like DNA-binding domain superfamily/Winged helix DNA-binding domain"/>
    <property type="match status" value="1"/>
</dbReference>
<evidence type="ECO:0000256" key="3">
    <source>
        <dbReference type="ARBA" id="ARBA00023082"/>
    </source>
</evidence>
<accession>A0A1M6BIK5</accession>
<dbReference type="PANTHER" id="PTHR43133:SF51">
    <property type="entry name" value="RNA POLYMERASE SIGMA FACTOR"/>
    <property type="match status" value="1"/>
</dbReference>
<comment type="similarity">
    <text evidence="1">Belongs to the sigma-70 factor family. ECF subfamily.</text>
</comment>
<evidence type="ECO:0000259" key="6">
    <source>
        <dbReference type="Pfam" id="PF08281"/>
    </source>
</evidence>
<dbReference type="NCBIfam" id="TIGR02937">
    <property type="entry name" value="sigma70-ECF"/>
    <property type="match status" value="1"/>
</dbReference>
<dbReference type="InterPro" id="IPR013325">
    <property type="entry name" value="RNA_pol_sigma_r2"/>
</dbReference>
<dbReference type="InterPro" id="IPR013249">
    <property type="entry name" value="RNA_pol_sigma70_r4_t2"/>
</dbReference>
<reference evidence="7 8" key="1">
    <citation type="submission" date="2016-11" db="EMBL/GenBank/DDBJ databases">
        <authorList>
            <person name="Varghese N."/>
            <person name="Submissions S."/>
        </authorList>
    </citation>
    <scope>NUCLEOTIDE SEQUENCE [LARGE SCALE GENOMIC DNA]</scope>
    <source>
        <strain evidence="7 8">DSM 19027</strain>
    </source>
</reference>
<keyword evidence="4" id="KW-0804">Transcription</keyword>